<evidence type="ECO:0000313" key="3">
    <source>
        <dbReference type="EMBL" id="PLC50703.1"/>
    </source>
</evidence>
<dbReference type="Gene3D" id="3.40.190.10">
    <property type="entry name" value="Periplasmic binding protein-like II"/>
    <property type="match status" value="1"/>
</dbReference>
<dbReference type="SUPFAM" id="SSF53850">
    <property type="entry name" value="Periplasmic binding protein-like II"/>
    <property type="match status" value="1"/>
</dbReference>
<dbReference type="Proteomes" id="UP000234190">
    <property type="component" value="Unassembled WGS sequence"/>
</dbReference>
<keyword evidence="2" id="KW-0732">Signal</keyword>
<keyword evidence="4" id="KW-1185">Reference proteome</keyword>
<dbReference type="PANTHER" id="PTHR42928:SF5">
    <property type="entry name" value="BLR1237 PROTEIN"/>
    <property type="match status" value="1"/>
</dbReference>
<dbReference type="PANTHER" id="PTHR42928">
    <property type="entry name" value="TRICARBOXYLATE-BINDING PROTEIN"/>
    <property type="match status" value="1"/>
</dbReference>
<dbReference type="Gene3D" id="3.40.190.150">
    <property type="entry name" value="Bordetella uptake gene, domain 1"/>
    <property type="match status" value="1"/>
</dbReference>
<proteinExistence type="inferred from homology"/>
<evidence type="ECO:0000256" key="1">
    <source>
        <dbReference type="ARBA" id="ARBA00006987"/>
    </source>
</evidence>
<organism evidence="3 4">
    <name type="scientific">Pollutimonas subterranea</name>
    <dbReference type="NCBI Taxonomy" id="2045210"/>
    <lineage>
        <taxon>Bacteria</taxon>
        <taxon>Pseudomonadati</taxon>
        <taxon>Pseudomonadota</taxon>
        <taxon>Betaproteobacteria</taxon>
        <taxon>Burkholderiales</taxon>
        <taxon>Alcaligenaceae</taxon>
        <taxon>Pollutimonas</taxon>
    </lineage>
</organism>
<feature type="chain" id="PRO_5014820558" evidence="2">
    <location>
        <begin position="24"/>
        <end position="322"/>
    </location>
</feature>
<evidence type="ECO:0000313" key="4">
    <source>
        <dbReference type="Proteomes" id="UP000234190"/>
    </source>
</evidence>
<dbReference type="AlphaFoldDB" id="A0A2N4U6R4"/>
<sequence length="322" mass="34283">MFKAGTRILAAAILGTVFQVASAATFPERPITVVTPFPAGGATDALTRVLTEHMGQTLGQSLIVENRAGASTTIGASYASREKPDGYTILLATNSTLVTNRYLYKALSYDPDAFAPIGMIGIGPMVLLSSKKHDFKTVGDAVERAKKNPGTLSIASFGAGTSSHLASEYFQQQAGIEILHVPFKGSTQALPQLIGGDIDLFFDMVATGMPQVQAEKVDVLAITSKKRLTSLPDLPTLSESGYPDFEMTAWFTLVAPQGTPTEVTAVLRKALQSALQDKTIRERLLTMGIEPGDGSAEALAKQIQTEKPIISELVKRAEIVAQ</sequence>
<dbReference type="Pfam" id="PF03401">
    <property type="entry name" value="TctC"/>
    <property type="match status" value="1"/>
</dbReference>
<dbReference type="OrthoDB" id="8678477at2"/>
<dbReference type="CDD" id="cd07012">
    <property type="entry name" value="PBP2_Bug_TTT"/>
    <property type="match status" value="1"/>
</dbReference>
<comment type="similarity">
    <text evidence="1">Belongs to the UPF0065 (bug) family.</text>
</comment>
<protein>
    <submittedName>
        <fullName evidence="3">MFS transporter</fullName>
    </submittedName>
</protein>
<comment type="caution">
    <text evidence="3">The sequence shown here is derived from an EMBL/GenBank/DDBJ whole genome shotgun (WGS) entry which is preliminary data.</text>
</comment>
<reference evidence="3 4" key="1">
    <citation type="submission" date="2017-10" db="EMBL/GenBank/DDBJ databases">
        <title>Two draft genome sequences of Pusillimonas sp. strains isolated from a nitrate- and radionuclide-contaminated groundwater in Russia.</title>
        <authorList>
            <person name="Grouzdev D.S."/>
            <person name="Tourova T.P."/>
            <person name="Goeva M.A."/>
            <person name="Babich T.L."/>
            <person name="Sokolova D.S."/>
            <person name="Abdullin R."/>
            <person name="Poltaraus A.B."/>
            <person name="Toshchakov S.V."/>
            <person name="Nazina T.N."/>
        </authorList>
    </citation>
    <scope>NUCLEOTIDE SEQUENCE [LARGE SCALE GENOMIC DNA]</scope>
    <source>
        <strain evidence="3 4">JR1/69-3-13</strain>
    </source>
</reference>
<feature type="signal peptide" evidence="2">
    <location>
        <begin position="1"/>
        <end position="23"/>
    </location>
</feature>
<dbReference type="InterPro" id="IPR005064">
    <property type="entry name" value="BUG"/>
</dbReference>
<accession>A0A2N4U6R4</accession>
<dbReference type="RefSeq" id="WP_102073249.1">
    <property type="nucleotide sequence ID" value="NZ_PDNW01000004.1"/>
</dbReference>
<dbReference type="PIRSF" id="PIRSF017082">
    <property type="entry name" value="YflP"/>
    <property type="match status" value="1"/>
</dbReference>
<dbReference type="InterPro" id="IPR042100">
    <property type="entry name" value="Bug_dom1"/>
</dbReference>
<name>A0A2N4U6R4_9BURK</name>
<gene>
    <name evidence="3" type="ORF">CR159_06785</name>
</gene>
<dbReference type="EMBL" id="PDNW01000004">
    <property type="protein sequence ID" value="PLC50703.1"/>
    <property type="molecule type" value="Genomic_DNA"/>
</dbReference>
<evidence type="ECO:0000256" key="2">
    <source>
        <dbReference type="SAM" id="SignalP"/>
    </source>
</evidence>